<evidence type="ECO:0000256" key="1">
    <source>
        <dbReference type="ARBA" id="ARBA00023125"/>
    </source>
</evidence>
<name>A0ABW4IFM0_9SPHI</name>
<comment type="caution">
    <text evidence="3">The sequence shown here is derived from an EMBL/GenBank/DDBJ whole genome shotgun (WGS) entry which is preliminary data.</text>
</comment>
<evidence type="ECO:0000313" key="3">
    <source>
        <dbReference type="EMBL" id="MFD1631546.1"/>
    </source>
</evidence>
<keyword evidence="4" id="KW-1185">Reference proteome</keyword>
<dbReference type="Proteomes" id="UP001597118">
    <property type="component" value="Unassembled WGS sequence"/>
</dbReference>
<dbReference type="Pfam" id="PF12844">
    <property type="entry name" value="HTH_19"/>
    <property type="match status" value="1"/>
</dbReference>
<feature type="domain" description="HTH cro/C1-type" evidence="2">
    <location>
        <begin position="17"/>
        <end position="71"/>
    </location>
</feature>
<dbReference type="RefSeq" id="WP_379663914.1">
    <property type="nucleotide sequence ID" value="NZ_JBHUDG010000048.1"/>
</dbReference>
<dbReference type="SMART" id="SM00530">
    <property type="entry name" value="HTH_XRE"/>
    <property type="match status" value="1"/>
</dbReference>
<gene>
    <name evidence="3" type="ORF">ACFSAH_16855</name>
</gene>
<organism evidence="3 4">
    <name type="scientific">Pseudopedobacter beijingensis</name>
    <dbReference type="NCBI Taxonomy" id="1207056"/>
    <lineage>
        <taxon>Bacteria</taxon>
        <taxon>Pseudomonadati</taxon>
        <taxon>Bacteroidota</taxon>
        <taxon>Sphingobacteriia</taxon>
        <taxon>Sphingobacteriales</taxon>
        <taxon>Sphingobacteriaceae</taxon>
        <taxon>Pseudopedobacter</taxon>
    </lineage>
</organism>
<dbReference type="PANTHER" id="PTHR46797">
    <property type="entry name" value="HTH-TYPE TRANSCRIPTIONAL REGULATOR"/>
    <property type="match status" value="1"/>
</dbReference>
<dbReference type="Gene3D" id="1.10.260.40">
    <property type="entry name" value="lambda repressor-like DNA-binding domains"/>
    <property type="match status" value="1"/>
</dbReference>
<dbReference type="EMBL" id="JBHUDG010000048">
    <property type="protein sequence ID" value="MFD1631546.1"/>
    <property type="molecule type" value="Genomic_DNA"/>
</dbReference>
<dbReference type="PROSITE" id="PS50943">
    <property type="entry name" value="HTH_CROC1"/>
    <property type="match status" value="1"/>
</dbReference>
<dbReference type="PANTHER" id="PTHR46797:SF1">
    <property type="entry name" value="METHYLPHOSPHONATE SYNTHASE"/>
    <property type="match status" value="1"/>
</dbReference>
<reference evidence="4" key="1">
    <citation type="journal article" date="2019" name="Int. J. Syst. Evol. Microbiol.">
        <title>The Global Catalogue of Microorganisms (GCM) 10K type strain sequencing project: providing services to taxonomists for standard genome sequencing and annotation.</title>
        <authorList>
            <consortium name="The Broad Institute Genomics Platform"/>
            <consortium name="The Broad Institute Genome Sequencing Center for Infectious Disease"/>
            <person name="Wu L."/>
            <person name="Ma J."/>
        </authorList>
    </citation>
    <scope>NUCLEOTIDE SEQUENCE [LARGE SCALE GENOMIC DNA]</scope>
    <source>
        <strain evidence="4">CCUG 53762</strain>
    </source>
</reference>
<accession>A0ABW4IFM0</accession>
<dbReference type="CDD" id="cd00093">
    <property type="entry name" value="HTH_XRE"/>
    <property type="match status" value="1"/>
</dbReference>
<proteinExistence type="predicted"/>
<protein>
    <submittedName>
        <fullName evidence="3">Helix-turn-helix domain-containing protein</fullName>
    </submittedName>
</protein>
<dbReference type="InterPro" id="IPR050807">
    <property type="entry name" value="TransReg_Diox_bact_type"/>
</dbReference>
<dbReference type="InterPro" id="IPR010982">
    <property type="entry name" value="Lambda_DNA-bd_dom_sf"/>
</dbReference>
<dbReference type="InterPro" id="IPR001387">
    <property type="entry name" value="Cro/C1-type_HTH"/>
</dbReference>
<sequence>MPISSEKDAIKSFGNKVRLIRKERKLSMEMLANIAEIELSQIYRIETGKINPKLTTILKIAEALEINPKELF</sequence>
<evidence type="ECO:0000259" key="2">
    <source>
        <dbReference type="PROSITE" id="PS50943"/>
    </source>
</evidence>
<evidence type="ECO:0000313" key="4">
    <source>
        <dbReference type="Proteomes" id="UP001597118"/>
    </source>
</evidence>
<dbReference type="SUPFAM" id="SSF47413">
    <property type="entry name" value="lambda repressor-like DNA-binding domains"/>
    <property type="match status" value="1"/>
</dbReference>
<keyword evidence="1" id="KW-0238">DNA-binding</keyword>